<evidence type="ECO:0000256" key="2">
    <source>
        <dbReference type="ARBA" id="ARBA00022989"/>
    </source>
</evidence>
<keyword evidence="3 4" id="KW-0472">Membrane</keyword>
<dbReference type="NCBIfam" id="NF033233">
    <property type="entry name" value="twin_helix"/>
    <property type="match status" value="1"/>
</dbReference>
<dbReference type="Pfam" id="PF04588">
    <property type="entry name" value="HIG_1_N"/>
    <property type="match status" value="1"/>
</dbReference>
<keyword evidence="7" id="KW-1185">Reference proteome</keyword>
<dbReference type="EMBL" id="FNEK01000006">
    <property type="protein sequence ID" value="SDI73825.1"/>
    <property type="molecule type" value="Genomic_DNA"/>
</dbReference>
<dbReference type="STRING" id="571298.SAMN04488026_1006109"/>
<evidence type="ECO:0000256" key="3">
    <source>
        <dbReference type="ARBA" id="ARBA00023136"/>
    </source>
</evidence>
<sequence>MLSDPLFILSAAAVLVVLFILLTGIGGFARGGDFNRKHANRIMRYRIVAQFVAILIILLVVWLRRGG</sequence>
<feature type="transmembrane region" description="Helical" evidence="4">
    <location>
        <begin position="47"/>
        <end position="64"/>
    </location>
</feature>
<evidence type="ECO:0000256" key="1">
    <source>
        <dbReference type="ARBA" id="ARBA00022692"/>
    </source>
</evidence>
<dbReference type="InterPro" id="IPR007667">
    <property type="entry name" value="Hypoxia_induced_domain"/>
</dbReference>
<dbReference type="RefSeq" id="WP_093150650.1">
    <property type="nucleotide sequence ID" value="NZ_FNEK01000006.1"/>
</dbReference>
<proteinExistence type="predicted"/>
<protein>
    <submittedName>
        <fullName evidence="6">Hypoxia induced protein conserved region</fullName>
    </submittedName>
</protein>
<keyword evidence="2 4" id="KW-1133">Transmembrane helix</keyword>
<name>A0A1G8N141_9RHOB</name>
<feature type="domain" description="HIG1" evidence="5">
    <location>
        <begin position="1"/>
        <end position="67"/>
    </location>
</feature>
<evidence type="ECO:0000313" key="7">
    <source>
        <dbReference type="Proteomes" id="UP000199382"/>
    </source>
</evidence>
<feature type="transmembrane region" description="Helical" evidence="4">
    <location>
        <begin position="6"/>
        <end position="26"/>
    </location>
</feature>
<organism evidence="6 7">
    <name type="scientific">Aliiruegeria lutimaris</name>
    <dbReference type="NCBI Taxonomy" id="571298"/>
    <lineage>
        <taxon>Bacteria</taxon>
        <taxon>Pseudomonadati</taxon>
        <taxon>Pseudomonadota</taxon>
        <taxon>Alphaproteobacteria</taxon>
        <taxon>Rhodobacterales</taxon>
        <taxon>Roseobacteraceae</taxon>
        <taxon>Aliiruegeria</taxon>
    </lineage>
</organism>
<evidence type="ECO:0000256" key="4">
    <source>
        <dbReference type="SAM" id="Phobius"/>
    </source>
</evidence>
<dbReference type="Proteomes" id="UP000199382">
    <property type="component" value="Unassembled WGS sequence"/>
</dbReference>
<gene>
    <name evidence="6" type="ORF">SAMN04488026_1006109</name>
</gene>
<evidence type="ECO:0000313" key="6">
    <source>
        <dbReference type="EMBL" id="SDI73825.1"/>
    </source>
</evidence>
<reference evidence="6 7" key="1">
    <citation type="submission" date="2016-10" db="EMBL/GenBank/DDBJ databases">
        <authorList>
            <person name="de Groot N.N."/>
        </authorList>
    </citation>
    <scope>NUCLEOTIDE SEQUENCE [LARGE SCALE GENOMIC DNA]</scope>
    <source>
        <strain evidence="6 7">DSM 25294</strain>
    </source>
</reference>
<evidence type="ECO:0000259" key="5">
    <source>
        <dbReference type="PROSITE" id="PS51503"/>
    </source>
</evidence>
<dbReference type="PROSITE" id="PS51503">
    <property type="entry name" value="HIG1"/>
    <property type="match status" value="1"/>
</dbReference>
<dbReference type="AlphaFoldDB" id="A0A1G8N141"/>
<accession>A0A1G8N141</accession>
<keyword evidence="1 4" id="KW-0812">Transmembrane</keyword>